<dbReference type="SMART" id="SM00454">
    <property type="entry name" value="SAM"/>
    <property type="match status" value="1"/>
</dbReference>
<dbReference type="InterPro" id="IPR013761">
    <property type="entry name" value="SAM/pointed_sf"/>
</dbReference>
<dbReference type="Proteomes" id="UP000314981">
    <property type="component" value="Chromosome 7"/>
</dbReference>
<reference evidence="3" key="3">
    <citation type="submission" date="2025-09" db="UniProtKB">
        <authorList>
            <consortium name="Ensembl"/>
        </authorList>
    </citation>
    <scope>IDENTIFICATION</scope>
</reference>
<dbReference type="PANTHER" id="PTHR36292:SF2">
    <property type="entry name" value="STERILE ALPHA MOTIF DOMAIN-CONTAINING PROTEIN 1"/>
    <property type="match status" value="1"/>
</dbReference>
<feature type="compositionally biased region" description="Low complexity" evidence="1">
    <location>
        <begin position="57"/>
        <end position="88"/>
    </location>
</feature>
<dbReference type="InterPro" id="IPR001660">
    <property type="entry name" value="SAM"/>
</dbReference>
<feature type="compositionally biased region" description="Low complexity" evidence="1">
    <location>
        <begin position="266"/>
        <end position="286"/>
    </location>
</feature>
<dbReference type="Pfam" id="PF00536">
    <property type="entry name" value="SAM_1"/>
    <property type="match status" value="1"/>
</dbReference>
<feature type="compositionally biased region" description="Low complexity" evidence="1">
    <location>
        <begin position="176"/>
        <end position="196"/>
    </location>
</feature>
<feature type="compositionally biased region" description="Gly residues" evidence="1">
    <location>
        <begin position="384"/>
        <end position="393"/>
    </location>
</feature>
<feature type="compositionally biased region" description="Low complexity" evidence="1">
    <location>
        <begin position="296"/>
        <end position="305"/>
    </location>
</feature>
<feature type="compositionally biased region" description="Basic residues" evidence="1">
    <location>
        <begin position="41"/>
        <end position="54"/>
    </location>
</feature>
<feature type="compositionally biased region" description="Pro residues" evidence="1">
    <location>
        <begin position="550"/>
        <end position="561"/>
    </location>
</feature>
<feature type="region of interest" description="Disordered" evidence="1">
    <location>
        <begin position="176"/>
        <end position="583"/>
    </location>
</feature>
<feature type="domain" description="SAM" evidence="2">
    <location>
        <begin position="587"/>
        <end position="635"/>
    </location>
</feature>
<proteinExistence type="predicted"/>
<dbReference type="Ensembl" id="ENSBIXT00000041680.1">
    <property type="protein sequence ID" value="ENSBIXP00000043196.1"/>
    <property type="gene ID" value="ENSBIXG00000027263.1"/>
</dbReference>
<dbReference type="OMA" id="IVRWKLE"/>
<dbReference type="AlphaFoldDB" id="A0A4W2F2E6"/>
<name>A0A4W2F2E6_BOBOX</name>
<dbReference type="PANTHER" id="PTHR36292">
    <property type="entry name" value="UPF0575 PROTEIN C19ORF67"/>
    <property type="match status" value="1"/>
</dbReference>
<dbReference type="CDD" id="cd09583">
    <property type="entry name" value="SAM_Atherin-like"/>
    <property type="match status" value="1"/>
</dbReference>
<feature type="compositionally biased region" description="Pro residues" evidence="1">
    <location>
        <begin position="252"/>
        <end position="265"/>
    </location>
</feature>
<protein>
    <recommendedName>
        <fullName evidence="2">SAM domain-containing protein</fullName>
    </recommendedName>
</protein>
<feature type="compositionally biased region" description="Pro residues" evidence="1">
    <location>
        <begin position="306"/>
        <end position="359"/>
    </location>
</feature>
<feature type="compositionally biased region" description="Basic and acidic residues" evidence="1">
    <location>
        <begin position="406"/>
        <end position="416"/>
    </location>
</feature>
<feature type="compositionally biased region" description="Low complexity" evidence="1">
    <location>
        <begin position="222"/>
        <end position="251"/>
    </location>
</feature>
<evidence type="ECO:0000256" key="1">
    <source>
        <dbReference type="SAM" id="MobiDB-lite"/>
    </source>
</evidence>
<feature type="compositionally biased region" description="Basic residues" evidence="1">
    <location>
        <begin position="89"/>
        <end position="99"/>
    </location>
</feature>
<reference evidence="3 4" key="1">
    <citation type="submission" date="2018-11" db="EMBL/GenBank/DDBJ databases">
        <title>Haplotype-resolved cattle genomes.</title>
        <authorList>
            <person name="Low W.Y."/>
            <person name="Tearle R."/>
            <person name="Bickhart D.M."/>
            <person name="Rosen B.D."/>
            <person name="Koren S."/>
            <person name="Rhie A."/>
            <person name="Hiendleder S."/>
            <person name="Phillippy A.M."/>
            <person name="Smith T.P.L."/>
            <person name="Williams J.L."/>
        </authorList>
    </citation>
    <scope>NUCLEOTIDE SEQUENCE [LARGE SCALE GENOMIC DNA]</scope>
</reference>
<dbReference type="PROSITE" id="PS50105">
    <property type="entry name" value="SAM_DOMAIN"/>
    <property type="match status" value="1"/>
</dbReference>
<feature type="compositionally biased region" description="Acidic residues" evidence="1">
    <location>
        <begin position="453"/>
        <end position="476"/>
    </location>
</feature>
<dbReference type="InterPro" id="IPR056983">
    <property type="entry name" value="SAMD1-like_SHD"/>
</dbReference>
<feature type="compositionally biased region" description="Low complexity" evidence="1">
    <location>
        <begin position="109"/>
        <end position="122"/>
    </location>
</feature>
<feature type="compositionally biased region" description="Low complexity" evidence="1">
    <location>
        <begin position="360"/>
        <end position="373"/>
    </location>
</feature>
<dbReference type="STRING" id="30522.A0A4W2F2E6"/>
<evidence type="ECO:0000313" key="3">
    <source>
        <dbReference type="Ensembl" id="ENSBIXP00000043196.1"/>
    </source>
</evidence>
<keyword evidence="4" id="KW-1185">Reference proteome</keyword>
<feature type="region of interest" description="Disordered" evidence="1">
    <location>
        <begin position="1"/>
        <end position="148"/>
    </location>
</feature>
<accession>A0A4W2F2E6</accession>
<dbReference type="Pfam" id="PF24971">
    <property type="entry name" value="SAMD1_SHD"/>
    <property type="match status" value="1"/>
</dbReference>
<evidence type="ECO:0000313" key="4">
    <source>
        <dbReference type="Proteomes" id="UP000314981"/>
    </source>
</evidence>
<reference evidence="3" key="2">
    <citation type="submission" date="2025-08" db="UniProtKB">
        <authorList>
            <consortium name="Ensembl"/>
        </authorList>
    </citation>
    <scope>IDENTIFICATION</scope>
</reference>
<sequence length="663" mass="67477">RGRAGGPGSTLKAGAWGWEGGRRAAGRREGGKEGGPECPGRRARVRRRRRRRGGAGRAALPSSLLASPAPRAPSRSGNSSAAAAPLRRCAPRGGRRRRRAAAEGGVPGRGAPRWEGGSAHGAAGPGGRHGGAPGPTPAGDGGGRHHGGRCLVVRRFPALPRVDPGHHRLAALAQGAAGPGAHLPDGAAAARPGAGAHARRARETDPATRRAPGQLQGEHLVPQRGARPAAPARSHPAGPAARPRGGPAAAAAPPPTPAPPPPPAPVAAAAAPARAPRAAAAAAATAPPSPGPAQPGPRAQRAAPLAAPPPAPAAPPAVAPPAGPRRAPPPAVAAREPPLPPAPQPQQQPPPPPPQPQQPPEGGAARAGGPARPVSLREVVRYLGGSGGAGGRLTRGRVQGLLEEEAAARGRLERTRLGALALPRGDRPGRVPPAASARASRSKRGGEERVLEKEEEDEDDEDEDDEDEVSEGSEVPEGDRPAGPQHHQLNGERGPQSAKERVKEWTPCGPHQGQDEGRGPAPGSGTRQVFSMAAMNKEGGSASAATGPDSPSPVPLPPGKPALPGADGTPFGCPSGRKEKPADPVEWTVTDVVEYFTEAGFPEQATAFQEQEIDGKSLLLMQRTDVLTGLSIRLGPALKIYEHHIKVLQQGHFEEDDPDGFLG</sequence>
<feature type="compositionally biased region" description="Basic and acidic residues" evidence="1">
    <location>
        <begin position="20"/>
        <end position="35"/>
    </location>
</feature>
<organism evidence="3 4">
    <name type="scientific">Bos indicus x Bos taurus</name>
    <name type="common">Hybrid cattle</name>
    <dbReference type="NCBI Taxonomy" id="30522"/>
    <lineage>
        <taxon>Eukaryota</taxon>
        <taxon>Metazoa</taxon>
        <taxon>Chordata</taxon>
        <taxon>Craniata</taxon>
        <taxon>Vertebrata</taxon>
        <taxon>Euteleostomi</taxon>
        <taxon>Mammalia</taxon>
        <taxon>Eutheria</taxon>
        <taxon>Laurasiatheria</taxon>
        <taxon>Artiodactyla</taxon>
        <taxon>Ruminantia</taxon>
        <taxon>Pecora</taxon>
        <taxon>Bovidae</taxon>
        <taxon>Bovinae</taxon>
        <taxon>Bos</taxon>
    </lineage>
</organism>
<dbReference type="Gene3D" id="1.10.150.50">
    <property type="entry name" value="Transcription Factor, Ets-1"/>
    <property type="match status" value="1"/>
</dbReference>
<feature type="compositionally biased region" description="Gly residues" evidence="1">
    <location>
        <begin position="123"/>
        <end position="133"/>
    </location>
</feature>
<evidence type="ECO:0000259" key="2">
    <source>
        <dbReference type="PROSITE" id="PS50105"/>
    </source>
</evidence>
<dbReference type="SUPFAM" id="SSF47769">
    <property type="entry name" value="SAM/Pointed domain"/>
    <property type="match status" value="1"/>
</dbReference>